<comment type="similarity">
    <text evidence="1">Belongs to the 'phage' integrase family.</text>
</comment>
<sequence>MVAKAVEFDTLSGRRSWTVVGADGIPIDELEAYLGTIRSTGRATNTVKSYARHLSLFWRWLDAAKVDWEKLTFPQLTDFLHVYRRGVYPLERADGRERSQSSTKAVAAAVKEFIDFQRAEGRGPSQLILTRASRYSVRTSNAFLAHIEQRAPATRNRLVEGFKDAGRPPSTIDFESDFEKLLTACDTFRDRLLLSAMYDGGMRVGQALGLRHGDLLIPRKHVLVERRDNNLNGATSKTPDLLDLSMPRRFFDLYADYLLKELMPRRLDSDYLFININQEPLGIPCSYSNIYQQVVSIGARAGIPSLTPHVLRHTHATYLAKMGWTSAEIAARLGQRHAASADVYIHIAADDLDQKLAETSHLIWNGSEERPDAE</sequence>
<organism evidence="8 9">
    <name type="scientific">Cryobacterium lactosi</name>
    <dbReference type="NCBI Taxonomy" id="1259202"/>
    <lineage>
        <taxon>Bacteria</taxon>
        <taxon>Bacillati</taxon>
        <taxon>Actinomycetota</taxon>
        <taxon>Actinomycetes</taxon>
        <taxon>Micrococcales</taxon>
        <taxon>Microbacteriaceae</taxon>
        <taxon>Cryobacterium</taxon>
    </lineage>
</organism>
<reference evidence="8 9" key="1">
    <citation type="submission" date="2019-03" db="EMBL/GenBank/DDBJ databases">
        <title>Genomics of glacier-inhabiting Cryobacterium strains.</title>
        <authorList>
            <person name="Liu Q."/>
            <person name="Xin Y.-H."/>
        </authorList>
    </citation>
    <scope>NUCLEOTIDE SEQUENCE [LARGE SCALE GENOMIC DNA]</scope>
    <source>
        <strain evidence="8 9">Sr59</strain>
    </source>
</reference>
<dbReference type="InterPro" id="IPR044068">
    <property type="entry name" value="CB"/>
</dbReference>
<dbReference type="SUPFAM" id="SSF56349">
    <property type="entry name" value="DNA breaking-rejoining enzymes"/>
    <property type="match status" value="1"/>
</dbReference>
<proteinExistence type="inferred from homology"/>
<dbReference type="PROSITE" id="PS51900">
    <property type="entry name" value="CB"/>
    <property type="match status" value="1"/>
</dbReference>
<dbReference type="InterPro" id="IPR004107">
    <property type="entry name" value="Integrase_SAM-like_N"/>
</dbReference>
<dbReference type="InterPro" id="IPR013762">
    <property type="entry name" value="Integrase-like_cat_sf"/>
</dbReference>
<evidence type="ECO:0000256" key="4">
    <source>
        <dbReference type="ARBA" id="ARBA00023172"/>
    </source>
</evidence>
<dbReference type="PANTHER" id="PTHR30349">
    <property type="entry name" value="PHAGE INTEGRASE-RELATED"/>
    <property type="match status" value="1"/>
</dbReference>
<evidence type="ECO:0000256" key="1">
    <source>
        <dbReference type="ARBA" id="ARBA00008857"/>
    </source>
</evidence>
<name>A0A4R9BGX4_9MICO</name>
<evidence type="ECO:0000259" key="6">
    <source>
        <dbReference type="PROSITE" id="PS51898"/>
    </source>
</evidence>
<dbReference type="PANTHER" id="PTHR30349:SF41">
    <property type="entry name" value="INTEGRASE_RECOMBINASE PROTEIN MJ0367-RELATED"/>
    <property type="match status" value="1"/>
</dbReference>
<dbReference type="InterPro" id="IPR010998">
    <property type="entry name" value="Integrase_recombinase_N"/>
</dbReference>
<dbReference type="OrthoDB" id="1822491at2"/>
<keyword evidence="2" id="KW-0229">DNA integration</keyword>
<evidence type="ECO:0000256" key="2">
    <source>
        <dbReference type="ARBA" id="ARBA00022908"/>
    </source>
</evidence>
<feature type="domain" description="Core-binding (CB)" evidence="7">
    <location>
        <begin position="21"/>
        <end position="118"/>
    </location>
</feature>
<evidence type="ECO:0000256" key="5">
    <source>
        <dbReference type="PROSITE-ProRule" id="PRU01248"/>
    </source>
</evidence>
<dbReference type="InterPro" id="IPR050090">
    <property type="entry name" value="Tyrosine_recombinase_XerCD"/>
</dbReference>
<keyword evidence="3 5" id="KW-0238">DNA-binding</keyword>
<evidence type="ECO:0000313" key="9">
    <source>
        <dbReference type="Proteomes" id="UP000298468"/>
    </source>
</evidence>
<dbReference type="GO" id="GO:0015074">
    <property type="term" value="P:DNA integration"/>
    <property type="evidence" value="ECO:0007669"/>
    <property type="project" value="UniProtKB-KW"/>
</dbReference>
<comment type="caution">
    <text evidence="8">The sequence shown here is derived from an EMBL/GenBank/DDBJ whole genome shotgun (WGS) entry which is preliminary data.</text>
</comment>
<evidence type="ECO:0000259" key="7">
    <source>
        <dbReference type="PROSITE" id="PS51900"/>
    </source>
</evidence>
<dbReference type="GO" id="GO:0006310">
    <property type="term" value="P:DNA recombination"/>
    <property type="evidence" value="ECO:0007669"/>
    <property type="project" value="UniProtKB-KW"/>
</dbReference>
<evidence type="ECO:0000313" key="8">
    <source>
        <dbReference type="EMBL" id="TFD84449.1"/>
    </source>
</evidence>
<dbReference type="Proteomes" id="UP000298468">
    <property type="component" value="Unassembled WGS sequence"/>
</dbReference>
<keyword evidence="4" id="KW-0233">DNA recombination</keyword>
<dbReference type="EMBL" id="SOHM01000041">
    <property type="protein sequence ID" value="TFD84449.1"/>
    <property type="molecule type" value="Genomic_DNA"/>
</dbReference>
<dbReference type="AlphaFoldDB" id="A0A4R9BGX4"/>
<protein>
    <submittedName>
        <fullName evidence="8">Transposase</fullName>
    </submittedName>
</protein>
<dbReference type="GO" id="GO:0003677">
    <property type="term" value="F:DNA binding"/>
    <property type="evidence" value="ECO:0007669"/>
    <property type="project" value="UniProtKB-UniRule"/>
</dbReference>
<dbReference type="InterPro" id="IPR011010">
    <property type="entry name" value="DNA_brk_join_enz"/>
</dbReference>
<accession>A0A4R9BGX4</accession>
<dbReference type="Pfam" id="PF00589">
    <property type="entry name" value="Phage_integrase"/>
    <property type="match status" value="1"/>
</dbReference>
<gene>
    <name evidence="8" type="ORF">E3T61_19445</name>
</gene>
<evidence type="ECO:0000256" key="3">
    <source>
        <dbReference type="ARBA" id="ARBA00023125"/>
    </source>
</evidence>
<dbReference type="PROSITE" id="PS51898">
    <property type="entry name" value="TYR_RECOMBINASE"/>
    <property type="match status" value="1"/>
</dbReference>
<dbReference type="Gene3D" id="1.10.443.10">
    <property type="entry name" value="Intergrase catalytic core"/>
    <property type="match status" value="1"/>
</dbReference>
<keyword evidence="9" id="KW-1185">Reference proteome</keyword>
<dbReference type="Pfam" id="PF02899">
    <property type="entry name" value="Phage_int_SAM_1"/>
    <property type="match status" value="1"/>
</dbReference>
<feature type="domain" description="Tyr recombinase" evidence="6">
    <location>
        <begin position="167"/>
        <end position="357"/>
    </location>
</feature>
<dbReference type="Gene3D" id="1.10.150.130">
    <property type="match status" value="1"/>
</dbReference>
<dbReference type="InterPro" id="IPR002104">
    <property type="entry name" value="Integrase_catalytic"/>
</dbReference>